<comment type="caution">
    <text evidence="2">The sequence shown here is derived from an EMBL/GenBank/DDBJ whole genome shotgun (WGS) entry which is preliminary data.</text>
</comment>
<keyword evidence="3" id="KW-1185">Reference proteome</keyword>
<evidence type="ECO:0000256" key="1">
    <source>
        <dbReference type="SAM" id="MobiDB-lite"/>
    </source>
</evidence>
<accession>A0A125AET1</accession>
<dbReference type="EMBL" id="LPEQ01000009">
    <property type="protein sequence ID" value="KVV57921.1"/>
    <property type="molecule type" value="Genomic_DNA"/>
</dbReference>
<sequence>MVDNAFGYRGSQRPTSGTSPFNEQSFLVWQILRTIAGARLVEVKAVTNAGGVSPVGFVDVLPLVNQLDGSDNAMPHGVIHNLPYFRLQGGPNAVIIDPQDGDIGVAIVEDRDISSVKANRGAANPGSKRIFDMADGLYLGGFLNGVPTQYVQFSTAGITISSPTKVTISAPNVEIDASAACAINSPAITLNGNLSQGGGSYAGTSTFNGNVATTGTLTNNGKNVGSTHTHSGVQTGSGNTGVPN</sequence>
<dbReference type="InterPro" id="IPR037026">
    <property type="entry name" value="Vgr_OB-fold_dom_sf"/>
</dbReference>
<dbReference type="Proteomes" id="UP000062317">
    <property type="component" value="Unassembled WGS sequence"/>
</dbReference>
<feature type="region of interest" description="Disordered" evidence="1">
    <location>
        <begin position="218"/>
        <end position="244"/>
    </location>
</feature>
<protein>
    <submittedName>
        <fullName evidence="2">Oxidoreductase</fullName>
    </submittedName>
</protein>
<gene>
    <name evidence="2" type="ORF">WT27_23615</name>
</gene>
<dbReference type="Gene3D" id="2.40.50.230">
    <property type="entry name" value="Gp5 N-terminal domain"/>
    <property type="match status" value="1"/>
</dbReference>
<reference evidence="2 3" key="1">
    <citation type="submission" date="2015-11" db="EMBL/GenBank/DDBJ databases">
        <title>Expanding the genomic diversity of Burkholderia species for the development of highly accurate diagnostics.</title>
        <authorList>
            <person name="Sahl J."/>
            <person name="Keim P."/>
            <person name="Wagner D."/>
        </authorList>
    </citation>
    <scope>NUCLEOTIDE SEQUENCE [LARGE SCALE GENOMIC DNA]</scope>
    <source>
        <strain evidence="2 3">MSMB1301WGS</strain>
    </source>
</reference>
<dbReference type="Pfam" id="PF18946">
    <property type="entry name" value="Apex"/>
    <property type="match status" value="1"/>
</dbReference>
<dbReference type="AlphaFoldDB" id="A0A125AET1"/>
<evidence type="ECO:0000313" key="3">
    <source>
        <dbReference type="Proteomes" id="UP000062317"/>
    </source>
</evidence>
<dbReference type="RefSeq" id="WP_060103023.1">
    <property type="nucleotide sequence ID" value="NZ_LPEQ01000009.1"/>
</dbReference>
<proteinExistence type="predicted"/>
<evidence type="ECO:0000313" key="2">
    <source>
        <dbReference type="EMBL" id="KVV57921.1"/>
    </source>
</evidence>
<organism evidence="2 3">
    <name type="scientific">Burkholderia territorii</name>
    <dbReference type="NCBI Taxonomy" id="1503055"/>
    <lineage>
        <taxon>Bacteria</taxon>
        <taxon>Pseudomonadati</taxon>
        <taxon>Pseudomonadota</taxon>
        <taxon>Betaproteobacteria</taxon>
        <taxon>Burkholderiales</taxon>
        <taxon>Burkholderiaceae</taxon>
        <taxon>Burkholderia</taxon>
        <taxon>Burkholderia cepacia complex</taxon>
    </lineage>
</organism>
<dbReference type="InterPro" id="IPR044033">
    <property type="entry name" value="GpV-like_apex"/>
</dbReference>
<name>A0A125AET1_9BURK</name>